<evidence type="ECO:0000256" key="1">
    <source>
        <dbReference type="SAM" id="Phobius"/>
    </source>
</evidence>
<gene>
    <name evidence="2" type="ORF">ACFQBM_01875</name>
</gene>
<organism evidence="2 3">
    <name type="scientific">Microbulbifer taiwanensis</name>
    <dbReference type="NCBI Taxonomy" id="986746"/>
    <lineage>
        <taxon>Bacteria</taxon>
        <taxon>Pseudomonadati</taxon>
        <taxon>Pseudomonadota</taxon>
        <taxon>Gammaproteobacteria</taxon>
        <taxon>Cellvibrionales</taxon>
        <taxon>Microbulbiferaceae</taxon>
        <taxon>Microbulbifer</taxon>
    </lineage>
</organism>
<keyword evidence="1" id="KW-0472">Membrane</keyword>
<protein>
    <recommendedName>
        <fullName evidence="4">Transposase</fullName>
    </recommendedName>
</protein>
<dbReference type="RefSeq" id="WP_193192136.1">
    <property type="nucleotide sequence ID" value="NZ_JACZFR010000026.1"/>
</dbReference>
<evidence type="ECO:0008006" key="4">
    <source>
        <dbReference type="Google" id="ProtNLM"/>
    </source>
</evidence>
<accession>A0ABW1YJE5</accession>
<keyword evidence="1" id="KW-1133">Transmembrane helix</keyword>
<keyword evidence="1" id="KW-0812">Transmembrane</keyword>
<keyword evidence="3" id="KW-1185">Reference proteome</keyword>
<feature type="transmembrane region" description="Helical" evidence="1">
    <location>
        <begin position="20"/>
        <end position="39"/>
    </location>
</feature>
<evidence type="ECO:0000313" key="2">
    <source>
        <dbReference type="EMBL" id="MFC6632008.1"/>
    </source>
</evidence>
<sequence length="47" mass="5333">MKGDVTFQARAHERLLDKPIFYWLIAHFMAPFSCAAVAADYGELESD</sequence>
<dbReference type="EMBL" id="JBHSVR010000001">
    <property type="protein sequence ID" value="MFC6632008.1"/>
    <property type="molecule type" value="Genomic_DNA"/>
</dbReference>
<evidence type="ECO:0000313" key="3">
    <source>
        <dbReference type="Proteomes" id="UP001596425"/>
    </source>
</evidence>
<name>A0ABW1YJE5_9GAMM</name>
<reference evidence="3" key="1">
    <citation type="journal article" date="2019" name="Int. J. Syst. Evol. Microbiol.">
        <title>The Global Catalogue of Microorganisms (GCM) 10K type strain sequencing project: providing services to taxonomists for standard genome sequencing and annotation.</title>
        <authorList>
            <consortium name="The Broad Institute Genomics Platform"/>
            <consortium name="The Broad Institute Genome Sequencing Center for Infectious Disease"/>
            <person name="Wu L."/>
            <person name="Ma J."/>
        </authorList>
    </citation>
    <scope>NUCLEOTIDE SEQUENCE [LARGE SCALE GENOMIC DNA]</scope>
    <source>
        <strain evidence="3">CGMCC 1.13718</strain>
    </source>
</reference>
<comment type="caution">
    <text evidence="2">The sequence shown here is derived from an EMBL/GenBank/DDBJ whole genome shotgun (WGS) entry which is preliminary data.</text>
</comment>
<proteinExistence type="predicted"/>
<dbReference type="Proteomes" id="UP001596425">
    <property type="component" value="Unassembled WGS sequence"/>
</dbReference>